<dbReference type="Proteomes" id="UP000541033">
    <property type="component" value="Unassembled WGS sequence"/>
</dbReference>
<keyword evidence="4" id="KW-1185">Reference proteome</keyword>
<keyword evidence="3" id="KW-0413">Isomerase</keyword>
<dbReference type="Gene3D" id="3.20.20.150">
    <property type="entry name" value="Divalent-metal-dependent TIM barrel enzymes"/>
    <property type="match status" value="1"/>
</dbReference>
<dbReference type="InterPro" id="IPR050312">
    <property type="entry name" value="IolE/XylAMocC-like"/>
</dbReference>
<gene>
    <name evidence="3" type="ORF">FHX76_003222</name>
</gene>
<comment type="caution">
    <text evidence="3">The sequence shown here is derived from an EMBL/GenBank/DDBJ whole genome shotgun (WGS) entry which is preliminary data.</text>
</comment>
<proteinExistence type="predicted"/>
<evidence type="ECO:0000256" key="1">
    <source>
        <dbReference type="ARBA" id="ARBA00023277"/>
    </source>
</evidence>
<name>A0A7X5R4A4_9MICO</name>
<feature type="domain" description="Xylose isomerase-like TIM barrel" evidence="2">
    <location>
        <begin position="20"/>
        <end position="244"/>
    </location>
</feature>
<dbReference type="InterPro" id="IPR036237">
    <property type="entry name" value="Xyl_isomerase-like_sf"/>
</dbReference>
<dbReference type="PANTHER" id="PTHR12110:SF47">
    <property type="match status" value="1"/>
</dbReference>
<evidence type="ECO:0000259" key="2">
    <source>
        <dbReference type="Pfam" id="PF01261"/>
    </source>
</evidence>
<dbReference type="SUPFAM" id="SSF51658">
    <property type="entry name" value="Xylose isomerase-like"/>
    <property type="match status" value="1"/>
</dbReference>
<evidence type="ECO:0000313" key="4">
    <source>
        <dbReference type="Proteomes" id="UP000541033"/>
    </source>
</evidence>
<protein>
    <submittedName>
        <fullName evidence="3">Sugar phosphate isomerase/epimerase</fullName>
    </submittedName>
</protein>
<dbReference type="AlphaFoldDB" id="A0A7X5R4A4"/>
<dbReference type="GO" id="GO:0016853">
    <property type="term" value="F:isomerase activity"/>
    <property type="evidence" value="ECO:0007669"/>
    <property type="project" value="UniProtKB-KW"/>
</dbReference>
<accession>A0A7X5R4A4</accession>
<dbReference type="EMBL" id="JAAMOX010000004">
    <property type="protein sequence ID" value="NIH55301.1"/>
    <property type="molecule type" value="Genomic_DNA"/>
</dbReference>
<keyword evidence="1" id="KW-0119">Carbohydrate metabolism</keyword>
<evidence type="ECO:0000313" key="3">
    <source>
        <dbReference type="EMBL" id="NIH55301.1"/>
    </source>
</evidence>
<reference evidence="3 4" key="1">
    <citation type="submission" date="2020-02" db="EMBL/GenBank/DDBJ databases">
        <title>Sequencing the genomes of 1000 actinobacteria strains.</title>
        <authorList>
            <person name="Klenk H.-P."/>
        </authorList>
    </citation>
    <scope>NUCLEOTIDE SEQUENCE [LARGE SCALE GENOMIC DNA]</scope>
    <source>
        <strain evidence="3 4">DSM 27960</strain>
    </source>
</reference>
<dbReference type="Pfam" id="PF01261">
    <property type="entry name" value="AP_endonuc_2"/>
    <property type="match status" value="1"/>
</dbReference>
<dbReference type="PANTHER" id="PTHR12110">
    <property type="entry name" value="HYDROXYPYRUVATE ISOMERASE"/>
    <property type="match status" value="1"/>
</dbReference>
<dbReference type="InterPro" id="IPR013022">
    <property type="entry name" value="Xyl_isomerase-like_TIM-brl"/>
</dbReference>
<sequence length="284" mass="31575">MIRLGLSTSSVYPLDLESGFRLAQEAGFDGVEVMVTRDKRTQNITSLRELSDQYSMPILSVHAPVLLLTHFVWGTDPQVKLEKTAELTRNLGASTVVVHPPFRWQAEYSENFLDIVRSTSETYGVEIAVENMFPWTVKGKSVKAYAPGWDVTEFDCEATTLDFSHAALSGQDSFEIMTKLGERLRHVHLCDGSGSLDEGKVFDEHLLPGRGGQPVSKVLRALAMGGWSGSVVAEVNTRKAKTPEERLSMLIETREFAQRHTNISMPPKRLQKGMKRLADLRPGG</sequence>
<organism evidence="3 4">
    <name type="scientific">Lysinibacter cavernae</name>
    <dbReference type="NCBI Taxonomy" id="1640652"/>
    <lineage>
        <taxon>Bacteria</taxon>
        <taxon>Bacillati</taxon>
        <taxon>Actinomycetota</taxon>
        <taxon>Actinomycetes</taxon>
        <taxon>Micrococcales</taxon>
        <taxon>Microbacteriaceae</taxon>
        <taxon>Lysinibacter</taxon>
    </lineage>
</organism>
<dbReference type="RefSeq" id="WP_167152376.1">
    <property type="nucleotide sequence ID" value="NZ_JAAMOX010000004.1"/>
</dbReference>